<comment type="caution">
    <text evidence="1">The sequence shown here is derived from an EMBL/GenBank/DDBJ whole genome shotgun (WGS) entry which is preliminary data.</text>
</comment>
<evidence type="ECO:0000313" key="1">
    <source>
        <dbReference type="EMBL" id="KGO64976.1"/>
    </source>
</evidence>
<dbReference type="AlphaFoldDB" id="A0A0A2KDL6"/>
<dbReference type="EMBL" id="JQGA01001543">
    <property type="protein sequence ID" value="KGO64976.1"/>
    <property type="molecule type" value="Genomic_DNA"/>
</dbReference>
<accession>A0A0A2KDL6</accession>
<proteinExistence type="predicted"/>
<dbReference type="Proteomes" id="UP000030104">
    <property type="component" value="Unassembled WGS sequence"/>
</dbReference>
<reference evidence="1 2" key="1">
    <citation type="journal article" date="2015" name="Mol. Plant Microbe Interact.">
        <title>Genome, transcriptome, and functional analyses of Penicillium expansum provide new insights into secondary metabolism and pathogenicity.</title>
        <authorList>
            <person name="Ballester A.R."/>
            <person name="Marcet-Houben M."/>
            <person name="Levin E."/>
            <person name="Sela N."/>
            <person name="Selma-Lazaro C."/>
            <person name="Carmona L."/>
            <person name="Wisniewski M."/>
            <person name="Droby S."/>
            <person name="Gonzalez-Candelas L."/>
            <person name="Gabaldon T."/>
        </authorList>
    </citation>
    <scope>NUCLEOTIDE SEQUENCE [LARGE SCALE GENOMIC DNA]</scope>
    <source>
        <strain evidence="1 2">PHI-1</strain>
    </source>
</reference>
<dbReference type="HOGENOM" id="CLU_3406516_0_0_1"/>
<name>A0A0A2KDL6_PENIT</name>
<organism evidence="1 2">
    <name type="scientific">Penicillium italicum</name>
    <name type="common">Blue mold</name>
    <dbReference type="NCBI Taxonomy" id="40296"/>
    <lineage>
        <taxon>Eukaryota</taxon>
        <taxon>Fungi</taxon>
        <taxon>Dikarya</taxon>
        <taxon>Ascomycota</taxon>
        <taxon>Pezizomycotina</taxon>
        <taxon>Eurotiomycetes</taxon>
        <taxon>Eurotiomycetidae</taxon>
        <taxon>Eurotiales</taxon>
        <taxon>Aspergillaceae</taxon>
        <taxon>Penicillium</taxon>
    </lineage>
</organism>
<gene>
    <name evidence="1" type="ORF">PITC_041950</name>
</gene>
<evidence type="ECO:0000313" key="2">
    <source>
        <dbReference type="Proteomes" id="UP000030104"/>
    </source>
</evidence>
<sequence>MAGLFERSKVHTRDLPVEKIHLIFQSTPDQ</sequence>
<keyword evidence="2" id="KW-1185">Reference proteome</keyword>
<protein>
    <submittedName>
        <fullName evidence="1">Uncharacterized protein</fullName>
    </submittedName>
</protein>